<reference evidence="1 2" key="1">
    <citation type="submission" date="2019-06" db="EMBL/GenBank/DDBJ databases">
        <title>Sequencing the genomes of 1000 actinobacteria strains.</title>
        <authorList>
            <person name="Klenk H.-P."/>
        </authorList>
    </citation>
    <scope>NUCLEOTIDE SEQUENCE [LARGE SCALE GENOMIC DNA]</scope>
    <source>
        <strain evidence="1 2">DSM 44826</strain>
    </source>
</reference>
<gene>
    <name evidence="1" type="ORF">FHX73_18159</name>
</gene>
<sequence>MTTESFDTAIDPYAFSKTDWARLGREITSDYPSQYDNREALAHAIDATSDQVSALLEGRVSRHPYASPQNLMPLLPNIDRALQWGRGTSLRILDRPVKVVTEPEPVSTGGPTSSPGLWEHLTQEQADADLTRLATLPFPANRAELRAQISSIADLYITALQQLHGLGVPAEALEHACDTVAGAFADTVRAIATPADEQ</sequence>
<evidence type="ECO:0000313" key="2">
    <source>
        <dbReference type="Proteomes" id="UP000317940"/>
    </source>
</evidence>
<dbReference type="EMBL" id="VIWT01000008">
    <property type="protein sequence ID" value="TWF71788.1"/>
    <property type="molecule type" value="Genomic_DNA"/>
</dbReference>
<accession>A0A561SA80</accession>
<dbReference type="RefSeq" id="WP_145911578.1">
    <property type="nucleotide sequence ID" value="NZ_BAAAMZ010000022.1"/>
</dbReference>
<keyword evidence="2" id="KW-1185">Reference proteome</keyword>
<evidence type="ECO:0000313" key="1">
    <source>
        <dbReference type="EMBL" id="TWF71788.1"/>
    </source>
</evidence>
<proteinExistence type="predicted"/>
<name>A0A561SA80_9ACTN</name>
<dbReference type="AlphaFoldDB" id="A0A561SA80"/>
<dbReference type="Proteomes" id="UP000317940">
    <property type="component" value="Unassembled WGS sequence"/>
</dbReference>
<protein>
    <submittedName>
        <fullName evidence="1">Uncharacterized protein</fullName>
    </submittedName>
</protein>
<organism evidence="1 2">
    <name type="scientific">Kitasatospora viridis</name>
    <dbReference type="NCBI Taxonomy" id="281105"/>
    <lineage>
        <taxon>Bacteria</taxon>
        <taxon>Bacillati</taxon>
        <taxon>Actinomycetota</taxon>
        <taxon>Actinomycetes</taxon>
        <taxon>Kitasatosporales</taxon>
        <taxon>Streptomycetaceae</taxon>
        <taxon>Kitasatospora</taxon>
    </lineage>
</organism>
<comment type="caution">
    <text evidence="1">The sequence shown here is derived from an EMBL/GenBank/DDBJ whole genome shotgun (WGS) entry which is preliminary data.</text>
</comment>